<keyword evidence="1" id="KW-0175">Coiled coil</keyword>
<proteinExistence type="predicted"/>
<evidence type="ECO:0000313" key="3">
    <source>
        <dbReference type="EMBL" id="SLM30723.1"/>
    </source>
</evidence>
<dbReference type="RefSeq" id="WP_080809157.1">
    <property type="nucleotide sequence ID" value="NZ_LT828564.1"/>
</dbReference>
<dbReference type="InterPro" id="IPR002826">
    <property type="entry name" value="MptE-like"/>
</dbReference>
<evidence type="ECO:0000256" key="1">
    <source>
        <dbReference type="SAM" id="Coils"/>
    </source>
</evidence>
<reference evidence="3 4" key="1">
    <citation type="submission" date="2017-03" db="EMBL/GenBank/DDBJ databases">
        <authorList>
            <person name="Afonso C.L."/>
            <person name="Miller P.J."/>
            <person name="Scott M.A."/>
            <person name="Spackman E."/>
            <person name="Goraichik I."/>
            <person name="Dimitrov K.M."/>
            <person name="Suarez D.L."/>
            <person name="Swayne D.E."/>
        </authorList>
    </citation>
    <scope>NUCLEOTIDE SEQUENCE [LARGE SCALE GENOMIC DNA]</scope>
    <source>
        <strain evidence="3">PRJEB14757</strain>
    </source>
</reference>
<protein>
    <recommendedName>
        <fullName evidence="2">6-hydroxymethylpterin diphosphokinase MptE-like domain-containing protein</fullName>
    </recommendedName>
</protein>
<feature type="domain" description="6-hydroxymethylpterin diphosphokinase MptE-like" evidence="2">
    <location>
        <begin position="207"/>
        <end position="378"/>
    </location>
</feature>
<evidence type="ECO:0000259" key="2">
    <source>
        <dbReference type="Pfam" id="PF01973"/>
    </source>
</evidence>
<dbReference type="PANTHER" id="PTHR41786">
    <property type="entry name" value="MOTILITY ACCESSORY FACTOR MAF"/>
    <property type="match status" value="1"/>
</dbReference>
<dbReference type="OrthoDB" id="5291305at2"/>
<dbReference type="Proteomes" id="UP000191931">
    <property type="component" value="Unassembled WGS sequence"/>
</dbReference>
<dbReference type="PANTHER" id="PTHR41786:SF1">
    <property type="entry name" value="6-HYDROXYMETHYLPTERIN DIPHOSPHOKINASE MPTE-LIKE DOMAIN-CONTAINING PROTEIN"/>
    <property type="match status" value="1"/>
</dbReference>
<dbReference type="STRING" id="1246637.MTBBW1_2380047"/>
<feature type="coiled-coil region" evidence="1">
    <location>
        <begin position="486"/>
        <end position="523"/>
    </location>
</feature>
<name>A0A1W1HE58_9BACT</name>
<evidence type="ECO:0000313" key="4">
    <source>
        <dbReference type="Proteomes" id="UP000191931"/>
    </source>
</evidence>
<dbReference type="AlphaFoldDB" id="A0A1W1HE58"/>
<sequence>MHNFWDKNIELLRQKDQKLCNSVLSFTPSDIGDIIETSTLPTLRFRTPGKKYTYAYDPVDPLSNIEQKLPVLKNKNNLNETVCIFTGMGLGHLPIVAMERRKDIFRAVILEPSMDIFYLALKYVDLSPLFTSPKISIFAGEIDWKQFDETINRKTINTDFLFSDFLALFDWNPELYNNAKNKARAYAVRAVSGMGVLGKFGEHIFRNRMRNLELFREASFADRLKDAFKGKPAVLVSAGPSLDKSIPLLKKAVGKCVMIAVDSALVPLQRNGINPDFVVTLDYRELNSEKLSPDVVSSADFSLVATITSSVPTARRLPLKNLFFCFQDNDTQSWLIEALKIKYLMEPVGTVASLALSFAQMIGADPIIMTGYDFALTTEETDHVGGVVFNHGWHLKDGSFVVKSIDGHGVRTLDFLFEFKQNFEQNLKKYQCEYINATAAGAHIEGTRVESLDNVINNYLREPLDQGQIIKAAMEDSPTPAISSFIAAAKLQIDVANKSLKQIQALQKQNSKVVQAIQKYSKKLKGRVDGINRLSQLTPQVQKDKKKLNQMYKRLKPFMPMEEVAAKKIHEARSFEETEAVSNYIETVLKESRVLELEMEGHQYGVEVFIASVEGLVKFLEMEENILGKEFAGGREGIVGGRNGVAEDKISTVNFGENNEMTALTEHYINERCPIKALSILSCEPEITHFNSNSTLIEIGRGQNGESSKEVNGDSARYHFFNGKYICPAFKF</sequence>
<organism evidence="3 4">
    <name type="scientific">Desulfamplus magnetovallimortis</name>
    <dbReference type="NCBI Taxonomy" id="1246637"/>
    <lineage>
        <taxon>Bacteria</taxon>
        <taxon>Pseudomonadati</taxon>
        <taxon>Thermodesulfobacteriota</taxon>
        <taxon>Desulfobacteria</taxon>
        <taxon>Desulfobacterales</taxon>
        <taxon>Desulfobacteraceae</taxon>
        <taxon>Desulfamplus</taxon>
    </lineage>
</organism>
<keyword evidence="4" id="KW-1185">Reference proteome</keyword>
<dbReference type="Pfam" id="PF01973">
    <property type="entry name" value="MptE-like"/>
    <property type="match status" value="1"/>
</dbReference>
<gene>
    <name evidence="3" type="ORF">MTBBW1_2380047</name>
</gene>
<accession>A0A1W1HE58</accession>
<dbReference type="EMBL" id="FWEV01000155">
    <property type="protein sequence ID" value="SLM30723.1"/>
    <property type="molecule type" value="Genomic_DNA"/>
</dbReference>